<organism evidence="3">
    <name type="scientific">Staphylococcus arlettae</name>
    <dbReference type="NCBI Taxonomy" id="29378"/>
    <lineage>
        <taxon>Bacteria</taxon>
        <taxon>Bacillati</taxon>
        <taxon>Bacillota</taxon>
        <taxon>Bacilli</taxon>
        <taxon>Bacillales</taxon>
        <taxon>Staphylococcaceae</taxon>
        <taxon>Staphylococcus</taxon>
    </lineage>
</organism>
<dbReference type="GeneID" id="97288893"/>
<dbReference type="PANTHER" id="PTHR31223">
    <property type="entry name" value="LOG FAMILY PROTEIN YJL055W"/>
    <property type="match status" value="1"/>
</dbReference>
<dbReference type="PANTHER" id="PTHR31223:SF70">
    <property type="entry name" value="LOG FAMILY PROTEIN YJL055W"/>
    <property type="match status" value="1"/>
</dbReference>
<dbReference type="EMBL" id="BKAV01000002">
    <property type="protein sequence ID" value="GEP99309.1"/>
    <property type="molecule type" value="Genomic_DNA"/>
</dbReference>
<evidence type="ECO:0000313" key="3">
    <source>
        <dbReference type="EMBL" id="APY23764.1"/>
    </source>
</evidence>
<dbReference type="RefSeq" id="WP_002509637.1">
    <property type="nucleotide sequence ID" value="NZ_BKAV01000002.1"/>
</dbReference>
<reference evidence="5 6" key="2">
    <citation type="submission" date="2018-06" db="EMBL/GenBank/DDBJ databases">
        <authorList>
            <consortium name="Pathogen Informatics"/>
            <person name="Doyle S."/>
        </authorList>
    </citation>
    <scope>NUCLEOTIDE SEQUENCE [LARGE SCALE GENOMIC DNA]</scope>
    <source>
        <strain evidence="5 6">NCTC12413</strain>
    </source>
</reference>
<dbReference type="STRING" id="1212545.SARL_04456"/>
<gene>
    <name evidence="5" type="primary">yvdD_3</name>
    <name evidence="5" type="ORF">NCTC12413_02600</name>
    <name evidence="4" type="ORF">SAR03_03470</name>
</gene>
<dbReference type="GO" id="GO:0016799">
    <property type="term" value="F:hydrolase activity, hydrolyzing N-glycosyl compounds"/>
    <property type="evidence" value="ECO:0007669"/>
    <property type="project" value="TreeGrafter"/>
</dbReference>
<sequence>MNIVVYCGASKGNKQEYEDSAVRLGEWIAKNNHTLVFGGGNAGLMGTVANTVIQHHGKTIGVMPTFLQERELAHDQLDELIIVDSMSVRKETMLAKGDVCIALPGGPGTLEEITEVVSWTRVGQNNNPCIFFNTDNYYDLIQQFYDQMVTNAFLTQEDRDKILFSDAFDEIEDFIANYKSPTVRTY</sequence>
<dbReference type="AlphaFoldDB" id="A0A1W5QGY4"/>
<evidence type="ECO:0000313" key="4">
    <source>
        <dbReference type="EMBL" id="GEP99309.1"/>
    </source>
</evidence>
<dbReference type="OrthoDB" id="9801098at2"/>
<reference evidence="4 7" key="3">
    <citation type="submission" date="2019-07" db="EMBL/GenBank/DDBJ databases">
        <title>Whole genome shotgun sequence of Staphylococcus arlettae NBRC 109765.</title>
        <authorList>
            <person name="Hosoyama A."/>
            <person name="Uohara A."/>
            <person name="Ohji S."/>
            <person name="Ichikawa N."/>
        </authorList>
    </citation>
    <scope>NUCLEOTIDE SEQUENCE [LARGE SCALE GENOMIC DNA]</scope>
    <source>
        <strain evidence="4 7">NBRC 109765</strain>
    </source>
</reference>
<comment type="similarity">
    <text evidence="1 2">Belongs to the LOG family.</text>
</comment>
<reference evidence="3" key="1">
    <citation type="journal article" date="2017" name="MSphere">
        <title>Novel beta-lactamase blaARL in Staphylococcus arlettae.</title>
        <authorList>
            <person name="Andreis S.N."/>
            <person name="Perreten V."/>
            <person name="Schwendener S."/>
        </authorList>
    </citation>
    <scope>NUCLEOTIDE SEQUENCE</scope>
    <source>
        <strain evidence="3">SAN1670</strain>
    </source>
</reference>
<evidence type="ECO:0000313" key="6">
    <source>
        <dbReference type="Proteomes" id="UP000254956"/>
    </source>
</evidence>
<dbReference type="EMBL" id="UGZE01000001">
    <property type="protein sequence ID" value="SUJ29779.1"/>
    <property type="molecule type" value="Genomic_DNA"/>
</dbReference>
<keyword evidence="2" id="KW-0378">Hydrolase</keyword>
<evidence type="ECO:0000256" key="1">
    <source>
        <dbReference type="ARBA" id="ARBA00006763"/>
    </source>
</evidence>
<keyword evidence="2" id="KW-0203">Cytokinin biosynthesis</keyword>
<keyword evidence="7" id="KW-1185">Reference proteome</keyword>
<dbReference type="SUPFAM" id="SSF102405">
    <property type="entry name" value="MCP/YpsA-like"/>
    <property type="match status" value="1"/>
</dbReference>
<dbReference type="EMBL" id="KY363215">
    <property type="protein sequence ID" value="APY23764.1"/>
    <property type="molecule type" value="Genomic_DNA"/>
</dbReference>
<dbReference type="Gene3D" id="3.40.50.450">
    <property type="match status" value="1"/>
</dbReference>
<dbReference type="InterPro" id="IPR031100">
    <property type="entry name" value="LOG_fam"/>
</dbReference>
<evidence type="ECO:0000313" key="7">
    <source>
        <dbReference type="Proteomes" id="UP000321598"/>
    </source>
</evidence>
<dbReference type="InterPro" id="IPR005269">
    <property type="entry name" value="LOG"/>
</dbReference>
<dbReference type="Proteomes" id="UP000321598">
    <property type="component" value="Unassembled WGS sequence"/>
</dbReference>
<dbReference type="GO" id="GO:0009691">
    <property type="term" value="P:cytokinin biosynthetic process"/>
    <property type="evidence" value="ECO:0007669"/>
    <property type="project" value="UniProtKB-UniRule"/>
</dbReference>
<proteinExistence type="inferred from homology"/>
<dbReference type="Pfam" id="PF03641">
    <property type="entry name" value="Lysine_decarbox"/>
    <property type="match status" value="1"/>
</dbReference>
<dbReference type="EC" id="3.2.2.n1" evidence="2"/>
<protein>
    <recommendedName>
        <fullName evidence="2">Cytokinin riboside 5'-monophosphate phosphoribohydrolase</fullName>
        <ecNumber evidence="2">3.2.2.n1</ecNumber>
    </recommendedName>
</protein>
<dbReference type="GO" id="GO:0005829">
    <property type="term" value="C:cytosol"/>
    <property type="evidence" value="ECO:0007669"/>
    <property type="project" value="TreeGrafter"/>
</dbReference>
<evidence type="ECO:0000313" key="5">
    <source>
        <dbReference type="EMBL" id="SUJ29779.1"/>
    </source>
</evidence>
<name>A0A1W5QGY4_9STAP</name>
<evidence type="ECO:0000256" key="2">
    <source>
        <dbReference type="RuleBase" id="RU363015"/>
    </source>
</evidence>
<accession>A0A1W5QGY4</accession>
<dbReference type="NCBIfam" id="TIGR00730">
    <property type="entry name" value="Rossman fold protein, TIGR00730 family"/>
    <property type="match status" value="1"/>
</dbReference>
<dbReference type="Proteomes" id="UP000254956">
    <property type="component" value="Unassembled WGS sequence"/>
</dbReference>